<feature type="region of interest" description="Disordered" evidence="2">
    <location>
        <begin position="33"/>
        <end position="67"/>
    </location>
</feature>
<feature type="region of interest" description="Disordered" evidence="2">
    <location>
        <begin position="207"/>
        <end position="367"/>
    </location>
</feature>
<dbReference type="InterPro" id="IPR040532">
    <property type="entry name" value="MapZ_C2"/>
</dbReference>
<proteinExistence type="predicted"/>
<evidence type="ECO:0000256" key="1">
    <source>
        <dbReference type="SAM" id="Coils"/>
    </source>
</evidence>
<feature type="compositionally biased region" description="Basic and acidic residues" evidence="2">
    <location>
        <begin position="94"/>
        <end position="112"/>
    </location>
</feature>
<protein>
    <recommendedName>
        <fullName evidence="7">TFIIB-type zinc ribbon-containing protein</fullName>
    </recommendedName>
</protein>
<name>A0A179EQ24_ENTTH</name>
<reference evidence="5 6" key="1">
    <citation type="submission" date="2016-04" db="EMBL/GenBank/DDBJ databases">
        <title>Draft genome of an Enterococcus thailandicus strain isolated from bovine feces.</title>
        <authorList>
            <person name="Beukers A.G."/>
            <person name="Zaheer R."/>
            <person name="Goji N."/>
            <person name="Cook S.R."/>
            <person name="Amoako K."/>
            <person name="Chaves A.V."/>
            <person name="Ward M.P."/>
            <person name="Mcallister T.A."/>
        </authorList>
    </citation>
    <scope>NUCLEOTIDE SEQUENCE [LARGE SCALE GENOMIC DNA]</scope>
    <source>
        <strain evidence="5 6">F0711D 46</strain>
    </source>
</reference>
<comment type="caution">
    <text evidence="5">The sequence shown here is derived from an EMBL/GenBank/DDBJ whole genome shotgun (WGS) entry which is preliminary data.</text>
</comment>
<dbReference type="Proteomes" id="UP000078516">
    <property type="component" value="Unassembled WGS sequence"/>
</dbReference>
<dbReference type="RefSeq" id="WP_067484838.1">
    <property type="nucleotide sequence ID" value="NZ_JARQBF010000001.1"/>
</dbReference>
<feature type="compositionally biased region" description="Polar residues" evidence="2">
    <location>
        <begin position="648"/>
        <end position="658"/>
    </location>
</feature>
<feature type="compositionally biased region" description="Basic and acidic residues" evidence="2">
    <location>
        <begin position="223"/>
        <end position="269"/>
    </location>
</feature>
<feature type="compositionally biased region" description="Polar residues" evidence="2">
    <location>
        <begin position="42"/>
        <end position="57"/>
    </location>
</feature>
<feature type="compositionally biased region" description="Basic and acidic residues" evidence="2">
    <location>
        <begin position="583"/>
        <end position="612"/>
    </location>
</feature>
<dbReference type="EMBL" id="LWMN01000016">
    <property type="protein sequence ID" value="OAQ54979.1"/>
    <property type="molecule type" value="Genomic_DNA"/>
</dbReference>
<evidence type="ECO:0000259" key="4">
    <source>
        <dbReference type="Pfam" id="PF18708"/>
    </source>
</evidence>
<gene>
    <name evidence="5" type="ORF">A6E74_10275</name>
</gene>
<feature type="region of interest" description="Disordered" evidence="2">
    <location>
        <begin position="82"/>
        <end position="135"/>
    </location>
</feature>
<evidence type="ECO:0008006" key="7">
    <source>
        <dbReference type="Google" id="ProtNLM"/>
    </source>
</evidence>
<dbReference type="AlphaFoldDB" id="A0A179EQ24"/>
<feature type="compositionally biased region" description="Low complexity" evidence="2">
    <location>
        <begin position="613"/>
        <end position="647"/>
    </location>
</feature>
<feature type="region of interest" description="Disordered" evidence="2">
    <location>
        <begin position="583"/>
        <end position="658"/>
    </location>
</feature>
<keyword evidence="1" id="KW-0175">Coiled coil</keyword>
<dbReference type="InterPro" id="IPR041295">
    <property type="entry name" value="MapZ_EC1"/>
</dbReference>
<evidence type="ECO:0000313" key="5">
    <source>
        <dbReference type="EMBL" id="OAQ54979.1"/>
    </source>
</evidence>
<accession>A0A179EQ24</accession>
<dbReference type="Pfam" id="PF18708">
    <property type="entry name" value="MapZ_C2"/>
    <property type="match status" value="1"/>
</dbReference>
<organism evidence="5 6">
    <name type="scientific">Enterococcus thailandicus</name>
    <dbReference type="NCBI Taxonomy" id="417368"/>
    <lineage>
        <taxon>Bacteria</taxon>
        <taxon>Bacillati</taxon>
        <taxon>Bacillota</taxon>
        <taxon>Bacilli</taxon>
        <taxon>Lactobacillales</taxon>
        <taxon>Enterococcaceae</taxon>
        <taxon>Enterococcus</taxon>
    </lineage>
</organism>
<evidence type="ECO:0000259" key="3">
    <source>
        <dbReference type="Pfam" id="PF18041"/>
    </source>
</evidence>
<evidence type="ECO:0000256" key="2">
    <source>
        <dbReference type="SAM" id="MobiDB-lite"/>
    </source>
</evidence>
<feature type="compositionally biased region" description="Basic and acidic residues" evidence="2">
    <location>
        <begin position="125"/>
        <end position="135"/>
    </location>
</feature>
<keyword evidence="6" id="KW-1185">Reference proteome</keyword>
<feature type="domain" description="MapZ extracellular C-terminal" evidence="4">
    <location>
        <begin position="650"/>
        <end position="743"/>
    </location>
</feature>
<sequence length="746" mass="83495">MKKKCPKCGSKKIKGQKVCPDCGFSLEENDQHIQNERDVVETTDQSLEQIPEENNQPDFPDTELNDPIEWSELKDLPLESVMELFDTSETPEETAVKETAGEQLEEKKEKAVKPMKKNQYNQPENQKETKVKQELSIDETVEKEKQKRIAQLKENVEKEDNQSILAAYIQAHREDVDEEQSKELMQMIHEKIAAEQAPEIAEDVADIKEENRTDTEAIVSDSAKSDDKKEKNIEHSEDLATKEKTVEQVVDDQKSKVDEAKKTVEKATEEPTVVSKKQSTKDESLKVAKKNTNKAVPVQVKKEKMSSQKNADAVKQSTKETVEQTTVKPEKLEKPTVTSATDKEAFQKESEPTMSETKQPTEQPKKAKKGPYLLLAAVILLGVGGWAYYDNQQKVEAERIAEVARQEKQVSEMKQELASFYVDDTNEFIRTDHLNQDLPKIKQELKEVDSTKDYQKLNETYNDIQEKIISIKKVNDLFTEPVIEDDHLVEQPVLKNTDKIEAIETDDSAFGALIQKAQQEAKKQLEQIETAKEKIKVVYQNEKVVDSATRDQYKVAKEAVDKIVNKELAEPFKQQLTKVDHQLAEKEKQAAEKKAAEEKAKQEAEQKAKEEQAAAAQAAAQAEQAAQEAAKASTASGTTTVGSGSTANQPIMGTNASDVADSSNTAWNWASGVRESVIATCIQRGYIVEGGYKLEKAQIKNGEGYYNLYATSTKSSLMSGIGESALPFYIVTINCKTGWFGGNGSN</sequence>
<feature type="compositionally biased region" description="Polar residues" evidence="2">
    <location>
        <begin position="352"/>
        <end position="362"/>
    </location>
</feature>
<feature type="domain" description="MapZ extracellular" evidence="3">
    <location>
        <begin position="395"/>
        <end position="517"/>
    </location>
</feature>
<evidence type="ECO:0000313" key="6">
    <source>
        <dbReference type="Proteomes" id="UP000078516"/>
    </source>
</evidence>
<feature type="coiled-coil region" evidence="1">
    <location>
        <begin position="514"/>
        <end position="541"/>
    </location>
</feature>
<feature type="compositionally biased region" description="Basic and acidic residues" evidence="2">
    <location>
        <begin position="341"/>
        <end position="351"/>
    </location>
</feature>
<feature type="compositionally biased region" description="Basic and acidic residues" evidence="2">
    <location>
        <begin position="317"/>
        <end position="334"/>
    </location>
</feature>
<dbReference type="Pfam" id="PF18041">
    <property type="entry name" value="MapZ_EC1"/>
    <property type="match status" value="1"/>
</dbReference>